<keyword evidence="1" id="KW-1133">Transmembrane helix</keyword>
<reference evidence="4" key="1">
    <citation type="submission" date="2017-02" db="UniProtKB">
        <authorList>
            <consortium name="WormBaseParasite"/>
        </authorList>
    </citation>
    <scope>IDENTIFICATION</scope>
</reference>
<feature type="signal peptide" evidence="2">
    <location>
        <begin position="1"/>
        <end position="26"/>
    </location>
</feature>
<feature type="transmembrane region" description="Helical" evidence="1">
    <location>
        <begin position="81"/>
        <end position="98"/>
    </location>
</feature>
<organism evidence="3 4">
    <name type="scientific">Syphacia muris</name>
    <dbReference type="NCBI Taxonomy" id="451379"/>
    <lineage>
        <taxon>Eukaryota</taxon>
        <taxon>Metazoa</taxon>
        <taxon>Ecdysozoa</taxon>
        <taxon>Nematoda</taxon>
        <taxon>Chromadorea</taxon>
        <taxon>Rhabditida</taxon>
        <taxon>Spirurina</taxon>
        <taxon>Oxyuridomorpha</taxon>
        <taxon>Oxyuroidea</taxon>
        <taxon>Oxyuridae</taxon>
        <taxon>Syphacia</taxon>
    </lineage>
</organism>
<feature type="transmembrane region" description="Helical" evidence="1">
    <location>
        <begin position="55"/>
        <end position="74"/>
    </location>
</feature>
<evidence type="ECO:0000256" key="1">
    <source>
        <dbReference type="SAM" id="Phobius"/>
    </source>
</evidence>
<feature type="chain" id="PRO_5005893276" evidence="2">
    <location>
        <begin position="27"/>
        <end position="102"/>
    </location>
</feature>
<keyword evidence="2" id="KW-0732">Signal</keyword>
<sequence length="102" mass="11347">MCIFKSVHYEGGWIVLLINVFSCSFAEVSKDNEEAEQCETDRNDASWEQQSIGVYNAYVLFAFGEASVSFIYIATAAPRRSIFALGELLFIGFVPVSGNRGF</sequence>
<protein>
    <submittedName>
        <fullName evidence="4">Organic cation/carnitine transporter 7-like</fullName>
    </submittedName>
</protein>
<dbReference type="AlphaFoldDB" id="A0A0N5AHM9"/>
<proteinExistence type="predicted"/>
<accession>A0A0N5AHM9</accession>
<evidence type="ECO:0000313" key="4">
    <source>
        <dbReference type="WBParaSite" id="SMUV_0000388601-mRNA-1"/>
    </source>
</evidence>
<name>A0A0N5AHM9_9BILA</name>
<evidence type="ECO:0000256" key="2">
    <source>
        <dbReference type="SAM" id="SignalP"/>
    </source>
</evidence>
<keyword evidence="1" id="KW-0812">Transmembrane</keyword>
<keyword evidence="1" id="KW-0472">Membrane</keyword>
<keyword evidence="3" id="KW-1185">Reference proteome</keyword>
<evidence type="ECO:0000313" key="3">
    <source>
        <dbReference type="Proteomes" id="UP000046393"/>
    </source>
</evidence>
<dbReference type="WBParaSite" id="SMUV_0000388601-mRNA-1">
    <property type="protein sequence ID" value="SMUV_0000388601-mRNA-1"/>
    <property type="gene ID" value="SMUV_0000388601"/>
</dbReference>
<dbReference type="Proteomes" id="UP000046393">
    <property type="component" value="Unplaced"/>
</dbReference>